<dbReference type="AlphaFoldDB" id="A0A8H3YUI2"/>
<evidence type="ECO:0000313" key="3">
    <source>
        <dbReference type="Proteomes" id="UP000447873"/>
    </source>
</evidence>
<reference evidence="2 3" key="1">
    <citation type="submission" date="2018-12" db="EMBL/GenBank/DDBJ databases">
        <title>Venturia inaequalis Genome Resource.</title>
        <authorList>
            <person name="Lichtner F.J."/>
        </authorList>
    </citation>
    <scope>NUCLEOTIDE SEQUENCE [LARGE SCALE GENOMIC DNA]</scope>
    <source>
        <strain evidence="2 3">120213</strain>
    </source>
</reference>
<protein>
    <submittedName>
        <fullName evidence="2">Uncharacterized protein</fullName>
    </submittedName>
</protein>
<feature type="region of interest" description="Disordered" evidence="1">
    <location>
        <begin position="1"/>
        <end position="21"/>
    </location>
</feature>
<evidence type="ECO:0000313" key="2">
    <source>
        <dbReference type="EMBL" id="KAE9974049.1"/>
    </source>
</evidence>
<name>A0A8H3YUI2_VENIN</name>
<organism evidence="2 3">
    <name type="scientific">Venturia inaequalis</name>
    <name type="common">Apple scab fungus</name>
    <dbReference type="NCBI Taxonomy" id="5025"/>
    <lineage>
        <taxon>Eukaryota</taxon>
        <taxon>Fungi</taxon>
        <taxon>Dikarya</taxon>
        <taxon>Ascomycota</taxon>
        <taxon>Pezizomycotina</taxon>
        <taxon>Dothideomycetes</taxon>
        <taxon>Pleosporomycetidae</taxon>
        <taxon>Venturiales</taxon>
        <taxon>Venturiaceae</taxon>
        <taxon>Venturia</taxon>
    </lineage>
</organism>
<gene>
    <name evidence="2" type="ORF">EG328_004044</name>
</gene>
<comment type="caution">
    <text evidence="2">The sequence shown here is derived from an EMBL/GenBank/DDBJ whole genome shotgun (WGS) entry which is preliminary data.</text>
</comment>
<dbReference type="EMBL" id="WNWS01000227">
    <property type="protein sequence ID" value="KAE9974049.1"/>
    <property type="molecule type" value="Genomic_DNA"/>
</dbReference>
<accession>A0A8H3YUI2</accession>
<evidence type="ECO:0000256" key="1">
    <source>
        <dbReference type="SAM" id="MobiDB-lite"/>
    </source>
</evidence>
<dbReference type="Proteomes" id="UP000447873">
    <property type="component" value="Unassembled WGS sequence"/>
</dbReference>
<sequence>MATPEGSSLPLSSPPISEGDDAFEEAVEDLNEAEVEAEPTAFDGPSGSSYTYEYAPPKTILNDEILSSRRQRKKVYYGNITTISLSSHSGLNLAHHQAMSFASTQKKIHMDILSLDIAPNCILSPLSYCTSVRAETSRF</sequence>
<proteinExistence type="predicted"/>
<feature type="compositionally biased region" description="Low complexity" evidence="1">
    <location>
        <begin position="1"/>
        <end position="17"/>
    </location>
</feature>